<keyword evidence="1" id="KW-0560">Oxidoreductase</keyword>
<evidence type="ECO:0000313" key="2">
    <source>
        <dbReference type="EMBL" id="GBM12776.1"/>
    </source>
</evidence>
<dbReference type="SUPFAM" id="SSF51735">
    <property type="entry name" value="NAD(P)-binding Rossmann-fold domains"/>
    <property type="match status" value="1"/>
</dbReference>
<accession>A0A4Y2D9L2</accession>
<dbReference type="OrthoDB" id="191139at2759"/>
<dbReference type="Proteomes" id="UP000499080">
    <property type="component" value="Unassembled WGS sequence"/>
</dbReference>
<name>A0A4Y2D9L2_ARAVE</name>
<sequence length="88" mass="9726">MNFLCSFFSAFRNAGAKVIIGCRDTEKGKKAAEDIRKQVQNARVIIKELDLASFSSIRKFAAEILKSEPRIHILINNAGNIAITNVCS</sequence>
<dbReference type="PANTHER" id="PTHR43157">
    <property type="entry name" value="PHOSPHATIDYLINOSITOL-GLYCAN BIOSYNTHESIS CLASS F PROTEIN-RELATED"/>
    <property type="match status" value="1"/>
</dbReference>
<organism evidence="2 3">
    <name type="scientific">Araneus ventricosus</name>
    <name type="common">Orbweaver spider</name>
    <name type="synonym">Epeira ventricosa</name>
    <dbReference type="NCBI Taxonomy" id="182803"/>
    <lineage>
        <taxon>Eukaryota</taxon>
        <taxon>Metazoa</taxon>
        <taxon>Ecdysozoa</taxon>
        <taxon>Arthropoda</taxon>
        <taxon>Chelicerata</taxon>
        <taxon>Arachnida</taxon>
        <taxon>Araneae</taxon>
        <taxon>Araneomorphae</taxon>
        <taxon>Entelegynae</taxon>
        <taxon>Araneoidea</taxon>
        <taxon>Araneidae</taxon>
        <taxon>Araneus</taxon>
    </lineage>
</organism>
<comment type="caution">
    <text evidence="2">The sequence shown here is derived from an EMBL/GenBank/DDBJ whole genome shotgun (WGS) entry which is preliminary data.</text>
</comment>
<keyword evidence="3" id="KW-1185">Reference proteome</keyword>
<dbReference type="PANTHER" id="PTHR43157:SF31">
    <property type="entry name" value="PHOSPHATIDYLINOSITOL-GLYCAN BIOSYNTHESIS CLASS F PROTEIN"/>
    <property type="match status" value="1"/>
</dbReference>
<evidence type="ECO:0000313" key="3">
    <source>
        <dbReference type="Proteomes" id="UP000499080"/>
    </source>
</evidence>
<dbReference type="Pfam" id="PF00106">
    <property type="entry name" value="adh_short"/>
    <property type="match status" value="1"/>
</dbReference>
<dbReference type="EMBL" id="BGPR01000319">
    <property type="protein sequence ID" value="GBM12776.1"/>
    <property type="molecule type" value="Genomic_DNA"/>
</dbReference>
<evidence type="ECO:0000256" key="1">
    <source>
        <dbReference type="ARBA" id="ARBA00023002"/>
    </source>
</evidence>
<reference evidence="2 3" key="1">
    <citation type="journal article" date="2019" name="Sci. Rep.">
        <title>Orb-weaving spider Araneus ventricosus genome elucidates the spidroin gene catalogue.</title>
        <authorList>
            <person name="Kono N."/>
            <person name="Nakamura H."/>
            <person name="Ohtoshi R."/>
            <person name="Moran D.A.P."/>
            <person name="Shinohara A."/>
            <person name="Yoshida Y."/>
            <person name="Fujiwara M."/>
            <person name="Mori M."/>
            <person name="Tomita M."/>
            <person name="Arakawa K."/>
        </authorList>
    </citation>
    <scope>NUCLEOTIDE SEQUENCE [LARGE SCALE GENOMIC DNA]</scope>
</reference>
<dbReference type="InterPro" id="IPR002347">
    <property type="entry name" value="SDR_fam"/>
</dbReference>
<dbReference type="AlphaFoldDB" id="A0A4Y2D9L2"/>
<gene>
    <name evidence="2" type="ORF">AVEN_247561_1</name>
</gene>
<dbReference type="InterPro" id="IPR036291">
    <property type="entry name" value="NAD(P)-bd_dom_sf"/>
</dbReference>
<protein>
    <submittedName>
        <fullName evidence="2">Uncharacterized protein</fullName>
    </submittedName>
</protein>
<dbReference type="GO" id="GO:0016491">
    <property type="term" value="F:oxidoreductase activity"/>
    <property type="evidence" value="ECO:0007669"/>
    <property type="project" value="UniProtKB-KW"/>
</dbReference>
<proteinExistence type="predicted"/>
<dbReference type="Gene3D" id="3.40.50.720">
    <property type="entry name" value="NAD(P)-binding Rossmann-like Domain"/>
    <property type="match status" value="1"/>
</dbReference>